<dbReference type="SUPFAM" id="SSF109709">
    <property type="entry name" value="KorB DNA-binding domain-like"/>
    <property type="match status" value="1"/>
</dbReference>
<dbReference type="InterPro" id="IPR004437">
    <property type="entry name" value="ParB/RepB/Spo0J"/>
</dbReference>
<dbReference type="Pfam" id="PF17762">
    <property type="entry name" value="HTH_ParB"/>
    <property type="match status" value="1"/>
</dbReference>
<sequence length="553" mass="60718">MFTNLTDGTQLTVNPNVLIDFPLGGNIRRKRRNYESIKADVAKNGIIQPVVARPSESSPDKLELLAGYGRRGMATDLNIDVPVLVRLVDDKQALEIHLSENTQREDITLCDEIEFAKRYISLHHGDRASAAKHLGWPLSKLNERLELLTCTAEVLDALDDGLIKAGHALVLAVFNETIQTNTLKKIIDEKWTVSDTRARANKIQIPLDLAKFDKADCNGCAHNSQRQSGLFDFDDTQAKCSNNKCFREKNTTYMQTQRVALEERYGKVLLLSESKEQDRNTVSEIVVGSEQYKEGCAGCEKRIAVLNDSITGAAGSVIESQCTDNACFKKCTKANAAEAPKEKSTSPVKQSGAAKPEKKTINKPSNSVSQSAIDLHKAEIKASAAAHLENNAHYRKALNVLCVAKTTGFNSTASITELMRKTDAELDALSDEAFKHSLATSKSIGGTDVWKFMGMAACETEQGRDTIMGAWKPTKAVLEKYTTNGLEQMCVLSGFEDAVDSRDKGAFAKAKKKKADLIKLMLEFNFDWSTFCPAALVDLLPKTLSKVVTEDAA</sequence>
<dbReference type="Pfam" id="PF02195">
    <property type="entry name" value="ParB_N"/>
    <property type="match status" value="1"/>
</dbReference>
<dbReference type="RefSeq" id="WP_191867349.1">
    <property type="nucleotide sequence ID" value="NZ_BMZC01000023.1"/>
</dbReference>
<accession>A0A8H9IL00</accession>
<dbReference type="PANTHER" id="PTHR33375">
    <property type="entry name" value="CHROMOSOME-PARTITIONING PROTEIN PARB-RELATED"/>
    <property type="match status" value="1"/>
</dbReference>
<dbReference type="Gene3D" id="1.10.10.2830">
    <property type="match status" value="1"/>
</dbReference>
<evidence type="ECO:0000259" key="4">
    <source>
        <dbReference type="SMART" id="SM00470"/>
    </source>
</evidence>
<feature type="domain" description="ParB-like N-terminal" evidence="4">
    <location>
        <begin position="11"/>
        <end position="102"/>
    </location>
</feature>
<reference evidence="5" key="2">
    <citation type="submission" date="2020-09" db="EMBL/GenBank/DDBJ databases">
        <authorList>
            <person name="Sun Q."/>
            <person name="Kim S."/>
        </authorList>
    </citation>
    <scope>NUCLEOTIDE SEQUENCE</scope>
    <source>
        <strain evidence="5">KCTC 32337</strain>
    </source>
</reference>
<dbReference type="InterPro" id="IPR003115">
    <property type="entry name" value="ParB_N"/>
</dbReference>
<dbReference type="InterPro" id="IPR041468">
    <property type="entry name" value="HTH_ParB/Spo0J"/>
</dbReference>
<dbReference type="GO" id="GO:0003677">
    <property type="term" value="F:DNA binding"/>
    <property type="evidence" value="ECO:0007669"/>
    <property type="project" value="InterPro"/>
</dbReference>
<reference evidence="5" key="1">
    <citation type="journal article" date="2014" name="Int. J. Syst. Evol. Microbiol.">
        <title>Complete genome sequence of Corynebacterium casei LMG S-19264T (=DSM 44701T), isolated from a smear-ripened cheese.</title>
        <authorList>
            <consortium name="US DOE Joint Genome Institute (JGI-PGF)"/>
            <person name="Walter F."/>
            <person name="Albersmeier A."/>
            <person name="Kalinowski J."/>
            <person name="Ruckert C."/>
        </authorList>
    </citation>
    <scope>NUCLEOTIDE SEQUENCE</scope>
    <source>
        <strain evidence="5">KCTC 32337</strain>
    </source>
</reference>
<keyword evidence="2" id="KW-0159">Chromosome partition</keyword>
<evidence type="ECO:0000256" key="2">
    <source>
        <dbReference type="ARBA" id="ARBA00022829"/>
    </source>
</evidence>
<organism evidence="5 6">
    <name type="scientific">Paraglaciecola chathamensis</name>
    <dbReference type="NCBI Taxonomy" id="368405"/>
    <lineage>
        <taxon>Bacteria</taxon>
        <taxon>Pseudomonadati</taxon>
        <taxon>Pseudomonadota</taxon>
        <taxon>Gammaproteobacteria</taxon>
        <taxon>Alteromonadales</taxon>
        <taxon>Alteromonadaceae</taxon>
        <taxon>Paraglaciecola</taxon>
    </lineage>
</organism>
<evidence type="ECO:0000256" key="1">
    <source>
        <dbReference type="ARBA" id="ARBA00006295"/>
    </source>
</evidence>
<protein>
    <recommendedName>
        <fullName evidence="4">ParB-like N-terminal domain-containing protein</fullName>
    </recommendedName>
</protein>
<comment type="similarity">
    <text evidence="1">Belongs to the ParB family.</text>
</comment>
<evidence type="ECO:0000256" key="3">
    <source>
        <dbReference type="SAM" id="MobiDB-lite"/>
    </source>
</evidence>
<dbReference type="InterPro" id="IPR036086">
    <property type="entry name" value="ParB/Sulfiredoxin_sf"/>
</dbReference>
<gene>
    <name evidence="5" type="ORF">GCM10011274_45950</name>
</gene>
<dbReference type="EMBL" id="BMZC01000023">
    <property type="protein sequence ID" value="GGZ83139.1"/>
    <property type="molecule type" value="Genomic_DNA"/>
</dbReference>
<evidence type="ECO:0000313" key="6">
    <source>
        <dbReference type="Proteomes" id="UP000622604"/>
    </source>
</evidence>
<name>A0A8H9IL00_9ALTE</name>
<dbReference type="InterPro" id="IPR050336">
    <property type="entry name" value="Chromosome_partition/occlusion"/>
</dbReference>
<dbReference type="AlphaFoldDB" id="A0A8H9IL00"/>
<feature type="region of interest" description="Disordered" evidence="3">
    <location>
        <begin position="339"/>
        <end position="369"/>
    </location>
</feature>
<dbReference type="PANTHER" id="PTHR33375:SF1">
    <property type="entry name" value="CHROMOSOME-PARTITIONING PROTEIN PARB-RELATED"/>
    <property type="match status" value="1"/>
</dbReference>
<proteinExistence type="inferred from homology"/>
<dbReference type="SMART" id="SM00470">
    <property type="entry name" value="ParB"/>
    <property type="match status" value="1"/>
</dbReference>
<dbReference type="Gene3D" id="3.90.1530.30">
    <property type="match status" value="1"/>
</dbReference>
<comment type="caution">
    <text evidence="5">The sequence shown here is derived from an EMBL/GenBank/DDBJ whole genome shotgun (WGS) entry which is preliminary data.</text>
</comment>
<dbReference type="NCBIfam" id="TIGR00180">
    <property type="entry name" value="parB_part"/>
    <property type="match status" value="1"/>
</dbReference>
<dbReference type="SUPFAM" id="SSF110849">
    <property type="entry name" value="ParB/Sulfiredoxin"/>
    <property type="match status" value="1"/>
</dbReference>
<dbReference type="GO" id="GO:0007059">
    <property type="term" value="P:chromosome segregation"/>
    <property type="evidence" value="ECO:0007669"/>
    <property type="project" value="UniProtKB-KW"/>
</dbReference>
<evidence type="ECO:0000313" key="5">
    <source>
        <dbReference type="EMBL" id="GGZ83139.1"/>
    </source>
</evidence>
<dbReference type="Proteomes" id="UP000622604">
    <property type="component" value="Unassembled WGS sequence"/>
</dbReference>
<dbReference type="GO" id="GO:0005694">
    <property type="term" value="C:chromosome"/>
    <property type="evidence" value="ECO:0007669"/>
    <property type="project" value="TreeGrafter"/>
</dbReference>